<dbReference type="OrthoDB" id="8667003at2"/>
<dbReference type="Proteomes" id="UP000295611">
    <property type="component" value="Unassembled WGS sequence"/>
</dbReference>
<gene>
    <name evidence="1" type="ORF">DFP86_106128</name>
</gene>
<protein>
    <submittedName>
        <fullName evidence="1">Uncharacterized protein</fullName>
    </submittedName>
</protein>
<dbReference type="AlphaFoldDB" id="A0A4R7B5U2"/>
<evidence type="ECO:0000313" key="2">
    <source>
        <dbReference type="Proteomes" id="UP000295611"/>
    </source>
</evidence>
<evidence type="ECO:0000313" key="1">
    <source>
        <dbReference type="EMBL" id="TDR79988.1"/>
    </source>
</evidence>
<dbReference type="EMBL" id="SNZP01000006">
    <property type="protein sequence ID" value="TDR79988.1"/>
    <property type="molecule type" value="Genomic_DNA"/>
</dbReference>
<proteinExistence type="predicted"/>
<sequence length="281" mass="27952">MTTGIRSDASGVMGALQIGGADVMQFTNNGSSGSISPFTASVNANAITGVLAPYPKVYRSLAQSGGPSTQTTNTASLWLTVPSGATLGSTNGNPSMLVWLSLWNGATESLGVVNITSGSINLDESLLISTTAIGTGANSAGVVYSSAALTNAAFKIVGMTTVTQVTAGAWASAPTVGSGVGGFAGENLIGLGVGQTWQNVVASRVAGAIYYNTTGRPIIANVAATLTSAVGIAMTINGTLLLQGATLATATIGGTWLIPPGAWYSLSSNGVSGISVWAELR</sequence>
<dbReference type="RefSeq" id="WP_133680263.1">
    <property type="nucleotide sequence ID" value="NZ_SNZP01000006.1"/>
</dbReference>
<accession>A0A4R7B5U2</accession>
<keyword evidence="2" id="KW-1185">Reference proteome</keyword>
<name>A0A4R7B5U2_9NEIS</name>
<organism evidence="1 2">
    <name type="scientific">Paludibacterium purpuratum</name>
    <dbReference type="NCBI Taxonomy" id="1144873"/>
    <lineage>
        <taxon>Bacteria</taxon>
        <taxon>Pseudomonadati</taxon>
        <taxon>Pseudomonadota</taxon>
        <taxon>Betaproteobacteria</taxon>
        <taxon>Neisseriales</taxon>
        <taxon>Chromobacteriaceae</taxon>
        <taxon>Paludibacterium</taxon>
    </lineage>
</organism>
<comment type="caution">
    <text evidence="1">The sequence shown here is derived from an EMBL/GenBank/DDBJ whole genome shotgun (WGS) entry which is preliminary data.</text>
</comment>
<reference evidence="1 2" key="1">
    <citation type="submission" date="2019-03" db="EMBL/GenBank/DDBJ databases">
        <title>Genomic Encyclopedia of Type Strains, Phase III (KMG-III): the genomes of soil and plant-associated and newly described type strains.</title>
        <authorList>
            <person name="Whitman W."/>
        </authorList>
    </citation>
    <scope>NUCLEOTIDE SEQUENCE [LARGE SCALE GENOMIC DNA]</scope>
    <source>
        <strain evidence="1 2">CECT 8976</strain>
    </source>
</reference>